<dbReference type="RefSeq" id="WP_151875689.1">
    <property type="nucleotide sequence ID" value="NZ_WCTY01000024.1"/>
</dbReference>
<dbReference type="GO" id="GO:0004197">
    <property type="term" value="F:cysteine-type endopeptidase activity"/>
    <property type="evidence" value="ECO:0007669"/>
    <property type="project" value="InterPro"/>
</dbReference>
<dbReference type="Gene3D" id="3.40.50.1460">
    <property type="match status" value="1"/>
</dbReference>
<dbReference type="AlphaFoldDB" id="A0A7J5GYF0"/>
<protein>
    <submittedName>
        <fullName evidence="2">Caspase family protein</fullName>
    </submittedName>
</protein>
<sequence>MKIISAVRRKALIIHNSGDASNFLKGVSVDIANIGRFLLSDYGGAWEDNEITVAPDNSTAEWFENYFRNAGLVDYYLIFYTGHGSYDEEKGPVYWLNHNEGIYNAWLQDRIGENATTMLISDSCQVIEELEKGGILESRTFSAVDLETDRAKCRKLYNDVLRKLPKGMFVTASSVSPGEEAAENSKFGGYYIHSLLQTAKDIVQNQEYQNGVYGIGYIHSLAAEQVEQLSAGKQTPYIEGYTRSSQPPFIVKLRPEKLI</sequence>
<feature type="domain" description="Peptidase C14 caspase" evidence="1">
    <location>
        <begin position="8"/>
        <end position="239"/>
    </location>
</feature>
<comment type="caution">
    <text evidence="2">The sequence shown here is derived from an EMBL/GenBank/DDBJ whole genome shotgun (WGS) entry which is preliminary data.</text>
</comment>
<dbReference type="InterPro" id="IPR029030">
    <property type="entry name" value="Caspase-like_dom_sf"/>
</dbReference>
<evidence type="ECO:0000259" key="1">
    <source>
        <dbReference type="Pfam" id="PF00656"/>
    </source>
</evidence>
<organism evidence="2 3">
    <name type="scientific">Bacteroides uniformis</name>
    <dbReference type="NCBI Taxonomy" id="820"/>
    <lineage>
        <taxon>Bacteria</taxon>
        <taxon>Pseudomonadati</taxon>
        <taxon>Bacteroidota</taxon>
        <taxon>Bacteroidia</taxon>
        <taxon>Bacteroidales</taxon>
        <taxon>Bacteroidaceae</taxon>
        <taxon>Bacteroides</taxon>
    </lineage>
</organism>
<dbReference type="Proteomes" id="UP000487221">
    <property type="component" value="Unassembled WGS sequence"/>
</dbReference>
<reference evidence="2 3" key="1">
    <citation type="journal article" date="2019" name="Nat. Med.">
        <title>A library of human gut bacterial isolates paired with longitudinal multiomics data enables mechanistic microbiome research.</title>
        <authorList>
            <person name="Poyet M."/>
            <person name="Groussin M."/>
            <person name="Gibbons S.M."/>
            <person name="Avila-Pacheco J."/>
            <person name="Jiang X."/>
            <person name="Kearney S.M."/>
            <person name="Perrotta A.R."/>
            <person name="Berdy B."/>
            <person name="Zhao S."/>
            <person name="Lieberman T.D."/>
            <person name="Swanson P.K."/>
            <person name="Smith M."/>
            <person name="Roesemann S."/>
            <person name="Alexander J.E."/>
            <person name="Rich S.A."/>
            <person name="Livny J."/>
            <person name="Vlamakis H."/>
            <person name="Clish C."/>
            <person name="Bullock K."/>
            <person name="Deik A."/>
            <person name="Scott J."/>
            <person name="Pierce K.A."/>
            <person name="Xavier R.J."/>
            <person name="Alm E.J."/>
        </authorList>
    </citation>
    <scope>NUCLEOTIDE SEQUENCE [LARGE SCALE GENOMIC DNA]</scope>
    <source>
        <strain evidence="2 3">BIOML-A19</strain>
    </source>
</reference>
<dbReference type="Pfam" id="PF00656">
    <property type="entry name" value="Peptidase_C14"/>
    <property type="match status" value="1"/>
</dbReference>
<dbReference type="EMBL" id="WCTY01000024">
    <property type="protein sequence ID" value="KAB4182611.1"/>
    <property type="molecule type" value="Genomic_DNA"/>
</dbReference>
<dbReference type="SUPFAM" id="SSF52129">
    <property type="entry name" value="Caspase-like"/>
    <property type="match status" value="1"/>
</dbReference>
<proteinExistence type="predicted"/>
<evidence type="ECO:0000313" key="2">
    <source>
        <dbReference type="EMBL" id="KAB4182611.1"/>
    </source>
</evidence>
<accession>A0A7J5GYF0</accession>
<evidence type="ECO:0000313" key="3">
    <source>
        <dbReference type="Proteomes" id="UP000487221"/>
    </source>
</evidence>
<name>A0A7J5GYF0_BACUN</name>
<dbReference type="GO" id="GO:0006508">
    <property type="term" value="P:proteolysis"/>
    <property type="evidence" value="ECO:0007669"/>
    <property type="project" value="InterPro"/>
</dbReference>
<gene>
    <name evidence="2" type="ORF">GAQ44_13345</name>
</gene>
<dbReference type="InterPro" id="IPR011600">
    <property type="entry name" value="Pept_C14_caspase"/>
</dbReference>